<proteinExistence type="predicted"/>
<evidence type="ECO:0000313" key="2">
    <source>
        <dbReference type="EMBL" id="OSX73831.1"/>
    </source>
</evidence>
<feature type="region of interest" description="Disordered" evidence="1">
    <location>
        <begin position="100"/>
        <end position="131"/>
    </location>
</feature>
<feature type="compositionally biased region" description="Low complexity" evidence="1">
    <location>
        <begin position="188"/>
        <end position="200"/>
    </location>
</feature>
<keyword evidence="3" id="KW-1185">Reference proteome</keyword>
<sequence length="412" mass="45142">MAAAPPRRTTCTRCLGYPRTRTRWPSSAPTAVVRWKTTPTCPRRLTPRSASWPSKPPTRRCRTRPSGRSMTAAARVAGRAAARGTTGRREWLVPPAERLAAAQTGVSSRTTTGGGGGRPIRPWATWMTHGGRSSATSFRASRARCQEASAPAQAPVRGSSTILWNFSSALSTALTVARRARRRQGRRAVAAAARPAPLQRCGRVPPPAARRPPVATRTTCSRRSSRRATQTCSRPSWTTPASSCRNSARVPSSSAPPPPTRTAACGAHGRRRRWRGMAPRRPPARQPRLPSRPACARAWQTWTRTLRGRRCGSASWPTRCRRASWRPSRTPSRHAPRRWTTNWNGCARSWVCEVLLGPEGRRGARWGGGHGGEAAWRSWESGGHRDGELQHGARTRTNYTETGEYAMNVVAG</sequence>
<dbReference type="EMBL" id="KV918977">
    <property type="protein sequence ID" value="OSX73831.1"/>
    <property type="molecule type" value="Genomic_DNA"/>
</dbReference>
<protein>
    <submittedName>
        <fullName evidence="2">Uncharacterized protein</fullName>
    </submittedName>
</protein>
<feature type="region of interest" description="Disordered" evidence="1">
    <location>
        <begin position="40"/>
        <end position="68"/>
    </location>
</feature>
<gene>
    <name evidence="2" type="ORF">BU14_0325s0010</name>
</gene>
<dbReference type="AlphaFoldDB" id="A0A1X6NYX7"/>
<reference evidence="2 3" key="1">
    <citation type="submission" date="2017-03" db="EMBL/GenBank/DDBJ databases">
        <title>WGS assembly of Porphyra umbilicalis.</title>
        <authorList>
            <person name="Brawley S.H."/>
            <person name="Blouin N.A."/>
            <person name="Ficko-Blean E."/>
            <person name="Wheeler G.L."/>
            <person name="Lohr M."/>
            <person name="Goodson H.V."/>
            <person name="Jenkins J.W."/>
            <person name="Blaby-Haas C.E."/>
            <person name="Helliwell K.E."/>
            <person name="Chan C."/>
            <person name="Marriage T."/>
            <person name="Bhattacharya D."/>
            <person name="Klein A.S."/>
            <person name="Badis Y."/>
            <person name="Brodie J."/>
            <person name="Cao Y."/>
            <person name="Collen J."/>
            <person name="Dittami S.M."/>
            <person name="Gachon C.M."/>
            <person name="Green B.R."/>
            <person name="Karpowicz S."/>
            <person name="Kim J.W."/>
            <person name="Kudahl U."/>
            <person name="Lin S."/>
            <person name="Michel G."/>
            <person name="Mittag M."/>
            <person name="Olson B.J."/>
            <person name="Pangilinan J."/>
            <person name="Peng Y."/>
            <person name="Qiu H."/>
            <person name="Shu S."/>
            <person name="Singer J.T."/>
            <person name="Smith A.G."/>
            <person name="Sprecher B.N."/>
            <person name="Wagner V."/>
            <person name="Wang W."/>
            <person name="Wang Z.-Y."/>
            <person name="Yan J."/>
            <person name="Yarish C."/>
            <person name="Zoeuner-Riek S."/>
            <person name="Zhuang Y."/>
            <person name="Zou Y."/>
            <person name="Lindquist E.A."/>
            <person name="Grimwood J."/>
            <person name="Barry K."/>
            <person name="Rokhsar D.S."/>
            <person name="Schmutz J."/>
            <person name="Stiller J.W."/>
            <person name="Grossman A.R."/>
            <person name="Prochnik S.E."/>
        </authorList>
    </citation>
    <scope>NUCLEOTIDE SEQUENCE [LARGE SCALE GENOMIC DNA]</scope>
    <source>
        <strain evidence="2">4086291</strain>
    </source>
</reference>
<feature type="region of interest" description="Disordered" evidence="1">
    <location>
        <begin position="188"/>
        <end position="295"/>
    </location>
</feature>
<dbReference type="Proteomes" id="UP000218209">
    <property type="component" value="Unassembled WGS sequence"/>
</dbReference>
<evidence type="ECO:0000313" key="3">
    <source>
        <dbReference type="Proteomes" id="UP000218209"/>
    </source>
</evidence>
<feature type="compositionally biased region" description="Polar residues" evidence="1">
    <location>
        <begin position="235"/>
        <end position="246"/>
    </location>
</feature>
<name>A0A1X6NYX7_PORUM</name>
<accession>A0A1X6NYX7</accession>
<evidence type="ECO:0000256" key="1">
    <source>
        <dbReference type="SAM" id="MobiDB-lite"/>
    </source>
</evidence>
<organism evidence="2 3">
    <name type="scientific">Porphyra umbilicalis</name>
    <name type="common">Purple laver</name>
    <name type="synonym">Red alga</name>
    <dbReference type="NCBI Taxonomy" id="2786"/>
    <lineage>
        <taxon>Eukaryota</taxon>
        <taxon>Rhodophyta</taxon>
        <taxon>Bangiophyceae</taxon>
        <taxon>Bangiales</taxon>
        <taxon>Bangiaceae</taxon>
        <taxon>Porphyra</taxon>
    </lineage>
</organism>
<feature type="compositionally biased region" description="Low complexity" evidence="1">
    <location>
        <begin position="211"/>
        <end position="234"/>
    </location>
</feature>